<evidence type="ECO:0000313" key="1">
    <source>
        <dbReference type="EMBL" id="CAI0476932.1"/>
    </source>
</evidence>
<dbReference type="AlphaFoldDB" id="A0AAV0Q120"/>
<organism evidence="1 2">
    <name type="scientific">Linum tenue</name>
    <dbReference type="NCBI Taxonomy" id="586396"/>
    <lineage>
        <taxon>Eukaryota</taxon>
        <taxon>Viridiplantae</taxon>
        <taxon>Streptophyta</taxon>
        <taxon>Embryophyta</taxon>
        <taxon>Tracheophyta</taxon>
        <taxon>Spermatophyta</taxon>
        <taxon>Magnoliopsida</taxon>
        <taxon>eudicotyledons</taxon>
        <taxon>Gunneridae</taxon>
        <taxon>Pentapetalae</taxon>
        <taxon>rosids</taxon>
        <taxon>fabids</taxon>
        <taxon>Malpighiales</taxon>
        <taxon>Linaceae</taxon>
        <taxon>Linum</taxon>
    </lineage>
</organism>
<accession>A0AAV0Q120</accession>
<name>A0AAV0Q120_9ROSI</name>
<sequence>HSYLSPNETATQVVLAGCRQELQWVYVASRGLSRTQSLPQKTATDYPRLDLITQQRRGLFSTPAQLCFITTCNSARPRQLTKQALIML</sequence>
<dbReference type="Proteomes" id="UP001154282">
    <property type="component" value="Unassembled WGS sequence"/>
</dbReference>
<keyword evidence="2" id="KW-1185">Reference proteome</keyword>
<reference evidence="1" key="1">
    <citation type="submission" date="2022-08" db="EMBL/GenBank/DDBJ databases">
        <authorList>
            <person name="Gutierrez-Valencia J."/>
        </authorList>
    </citation>
    <scope>NUCLEOTIDE SEQUENCE</scope>
</reference>
<feature type="non-terminal residue" evidence="1">
    <location>
        <position position="1"/>
    </location>
</feature>
<evidence type="ECO:0000313" key="2">
    <source>
        <dbReference type="Proteomes" id="UP001154282"/>
    </source>
</evidence>
<gene>
    <name evidence="1" type="ORF">LITE_LOCUS40975</name>
</gene>
<proteinExistence type="predicted"/>
<dbReference type="EMBL" id="CAMGYJ010000009">
    <property type="protein sequence ID" value="CAI0476932.1"/>
    <property type="molecule type" value="Genomic_DNA"/>
</dbReference>
<protein>
    <submittedName>
        <fullName evidence="1">Uncharacterized protein</fullName>
    </submittedName>
</protein>
<comment type="caution">
    <text evidence="1">The sequence shown here is derived from an EMBL/GenBank/DDBJ whole genome shotgun (WGS) entry which is preliminary data.</text>
</comment>